<reference evidence="2" key="1">
    <citation type="submission" date="2016-10" db="EMBL/GenBank/DDBJ databases">
        <authorList>
            <person name="Varghese N."/>
            <person name="Submissions S."/>
        </authorList>
    </citation>
    <scope>NUCLEOTIDE SEQUENCE [LARGE SCALE GENOMIC DNA]</scope>
    <source>
        <strain evidence="2">DSM 10002</strain>
    </source>
</reference>
<sequence length="139" mass="15599">MTLDKIALEHVKVVKSGVENLIRSENVQIDQADKLNVETNISFYVPQAINNELLVDVEFLIKTQIANVNIHVRGIYHSEDDLSALPKDYDWESFLSGQVVSDVLPYVRVYVSQLCGMIDIPAIPLMLKDRETMPAGEGV</sequence>
<evidence type="ECO:0008006" key="3">
    <source>
        <dbReference type="Google" id="ProtNLM"/>
    </source>
</evidence>
<proteinExistence type="predicted"/>
<dbReference type="OrthoDB" id="9963653at2"/>
<dbReference type="AlphaFoldDB" id="A0A1H2LAP0"/>
<dbReference type="InterPro" id="IPR035958">
    <property type="entry name" value="SecB-like_sf"/>
</dbReference>
<protein>
    <recommendedName>
        <fullName evidence="3">Preprotein translocase subunit SecB</fullName>
    </recommendedName>
</protein>
<dbReference type="Proteomes" id="UP000214355">
    <property type="component" value="Chromosome I"/>
</dbReference>
<dbReference type="EMBL" id="LT629804">
    <property type="protein sequence ID" value="SDU78100.1"/>
    <property type="molecule type" value="Genomic_DNA"/>
</dbReference>
<dbReference type="GeneID" id="65344078"/>
<organism evidence="1 2">
    <name type="scientific">Arcanobacterium phocae</name>
    <dbReference type="NCBI Taxonomy" id="131112"/>
    <lineage>
        <taxon>Bacteria</taxon>
        <taxon>Bacillati</taxon>
        <taxon>Actinomycetota</taxon>
        <taxon>Actinomycetes</taxon>
        <taxon>Actinomycetales</taxon>
        <taxon>Actinomycetaceae</taxon>
        <taxon>Arcanobacterium</taxon>
    </lineage>
</organism>
<accession>A0A1H2LAP0</accession>
<dbReference type="STRING" id="131112.SAMN04489737_0322"/>
<evidence type="ECO:0000313" key="2">
    <source>
        <dbReference type="Proteomes" id="UP000214355"/>
    </source>
</evidence>
<evidence type="ECO:0000313" key="1">
    <source>
        <dbReference type="EMBL" id="SDU78100.1"/>
    </source>
</evidence>
<dbReference type="SUPFAM" id="SSF54611">
    <property type="entry name" value="SecB-like"/>
    <property type="match status" value="1"/>
</dbReference>
<name>A0A1H2LAP0_9ACTO</name>
<gene>
    <name evidence="1" type="ORF">SAMN04489737_0322</name>
</gene>
<dbReference type="RefSeq" id="WP_091279098.1">
    <property type="nucleotide sequence ID" value="NZ_JABAPH010000069.1"/>
</dbReference>
<keyword evidence="2" id="KW-1185">Reference proteome</keyword>